<dbReference type="InterPro" id="IPR058512">
    <property type="entry name" value="DUF8199"/>
</dbReference>
<organism evidence="2 3">
    <name type="scientific">Urechidicola croceus</name>
    <dbReference type="NCBI Taxonomy" id="1850246"/>
    <lineage>
        <taxon>Bacteria</taxon>
        <taxon>Pseudomonadati</taxon>
        <taxon>Bacteroidota</taxon>
        <taxon>Flavobacteriia</taxon>
        <taxon>Flavobacteriales</taxon>
        <taxon>Flavobacteriaceae</taxon>
        <taxon>Urechidicola</taxon>
    </lineage>
</organism>
<dbReference type="RefSeq" id="WP_070237823.1">
    <property type="nucleotide sequence ID" value="NZ_CP017478.1"/>
</dbReference>
<reference evidence="2 3" key="1">
    <citation type="submission" date="2016-10" db="EMBL/GenBank/DDBJ databases">
        <title>Lutibacter sp. LPB0138, isolated from marine gastropod.</title>
        <authorList>
            <person name="Kim E."/>
            <person name="Yi H."/>
        </authorList>
    </citation>
    <scope>NUCLEOTIDE SEQUENCE [LARGE SCALE GENOMIC DNA]</scope>
    <source>
        <strain evidence="2 3">LPB0138</strain>
    </source>
</reference>
<evidence type="ECO:0000256" key="1">
    <source>
        <dbReference type="SAM" id="SignalP"/>
    </source>
</evidence>
<keyword evidence="3" id="KW-1185">Reference proteome</keyword>
<gene>
    <name evidence="2" type="ORF">LPB138_13670</name>
</gene>
<evidence type="ECO:0008006" key="4">
    <source>
        <dbReference type="Google" id="ProtNLM"/>
    </source>
</evidence>
<feature type="signal peptide" evidence="1">
    <location>
        <begin position="1"/>
        <end position="25"/>
    </location>
</feature>
<keyword evidence="1" id="KW-0732">Signal</keyword>
<proteinExistence type="predicted"/>
<dbReference type="AlphaFoldDB" id="A0A1D8PAQ3"/>
<dbReference type="EMBL" id="CP017478">
    <property type="protein sequence ID" value="AOW21663.1"/>
    <property type="molecule type" value="Genomic_DNA"/>
</dbReference>
<dbReference type="Proteomes" id="UP000176050">
    <property type="component" value="Chromosome"/>
</dbReference>
<feature type="chain" id="PRO_5009110938" description="Secreted protein" evidence="1">
    <location>
        <begin position="26"/>
        <end position="135"/>
    </location>
</feature>
<sequence>MKKFFNKTISLALSLIVLFSTVSFTVDKHFCGEHLMDVAVFSAAENCGMEMIQKTSHEVQVKKKSCCRNEFQIVEGNSLEQQAIQKMEFPQLYFVVAFISLFTESFDNSIEQSYCYYDPPLVKKDITVLFENFRI</sequence>
<dbReference type="NCBIfam" id="NF047658">
    <property type="entry name" value="HYC_CC_PP"/>
    <property type="match status" value="1"/>
</dbReference>
<dbReference type="InterPro" id="IPR058060">
    <property type="entry name" value="HYC_CC_PP"/>
</dbReference>
<evidence type="ECO:0000313" key="3">
    <source>
        <dbReference type="Proteomes" id="UP000176050"/>
    </source>
</evidence>
<dbReference type="OrthoDB" id="1493875at2"/>
<dbReference type="Pfam" id="PF26622">
    <property type="entry name" value="DUF8199"/>
    <property type="match status" value="1"/>
</dbReference>
<name>A0A1D8PAQ3_9FLAO</name>
<protein>
    <recommendedName>
        <fullName evidence="4">Secreted protein</fullName>
    </recommendedName>
</protein>
<accession>A0A1D8PAQ3</accession>
<evidence type="ECO:0000313" key="2">
    <source>
        <dbReference type="EMBL" id="AOW21663.1"/>
    </source>
</evidence>
<dbReference type="STRING" id="1850246.LPB138_13670"/>
<dbReference type="KEGG" id="lul:LPB138_13670"/>